<feature type="domain" description="K Homology" evidence="4">
    <location>
        <begin position="100"/>
        <end position="173"/>
    </location>
</feature>
<keyword evidence="1" id="KW-0677">Repeat</keyword>
<protein>
    <recommendedName>
        <fullName evidence="4">K Homology domain-containing protein</fullName>
    </recommendedName>
</protein>
<name>A0A7S1UBC5_9STRA</name>
<dbReference type="SMART" id="SM00322">
    <property type="entry name" value="KH"/>
    <property type="match status" value="2"/>
</dbReference>
<evidence type="ECO:0000256" key="1">
    <source>
        <dbReference type="ARBA" id="ARBA00022737"/>
    </source>
</evidence>
<gene>
    <name evidence="5" type="ORF">PPAR1163_LOCUS21366</name>
</gene>
<dbReference type="SUPFAM" id="SSF54791">
    <property type="entry name" value="Eukaryotic type KH-domain (KH-domain type I)"/>
    <property type="match status" value="2"/>
</dbReference>
<dbReference type="PROSITE" id="PS50084">
    <property type="entry name" value="KH_TYPE_1"/>
    <property type="match status" value="1"/>
</dbReference>
<dbReference type="InterPro" id="IPR036612">
    <property type="entry name" value="KH_dom_type_1_sf"/>
</dbReference>
<evidence type="ECO:0000256" key="2">
    <source>
        <dbReference type="PROSITE-ProRule" id="PRU00117"/>
    </source>
</evidence>
<feature type="compositionally biased region" description="Low complexity" evidence="3">
    <location>
        <begin position="393"/>
        <end position="410"/>
    </location>
</feature>
<feature type="compositionally biased region" description="Basic and acidic residues" evidence="3">
    <location>
        <begin position="313"/>
        <end position="332"/>
    </location>
</feature>
<dbReference type="Pfam" id="PF00013">
    <property type="entry name" value="KH_1"/>
    <property type="match status" value="2"/>
</dbReference>
<evidence type="ECO:0000259" key="4">
    <source>
        <dbReference type="SMART" id="SM00322"/>
    </source>
</evidence>
<feature type="compositionally biased region" description="Low complexity" evidence="3">
    <location>
        <begin position="294"/>
        <end position="310"/>
    </location>
</feature>
<dbReference type="InterPro" id="IPR004087">
    <property type="entry name" value="KH_dom"/>
</dbReference>
<organism evidence="5">
    <name type="scientific">Phaeomonas parva</name>
    <dbReference type="NCBI Taxonomy" id="124430"/>
    <lineage>
        <taxon>Eukaryota</taxon>
        <taxon>Sar</taxon>
        <taxon>Stramenopiles</taxon>
        <taxon>Ochrophyta</taxon>
        <taxon>Pinguiophyceae</taxon>
        <taxon>Pinguiochrysidales</taxon>
        <taxon>Pinguiochrysidaceae</taxon>
        <taxon>Phaeomonas</taxon>
    </lineage>
</organism>
<proteinExistence type="predicted"/>
<dbReference type="GO" id="GO:0003723">
    <property type="term" value="F:RNA binding"/>
    <property type="evidence" value="ECO:0007669"/>
    <property type="project" value="UniProtKB-UniRule"/>
</dbReference>
<dbReference type="PANTHER" id="PTHR10288">
    <property type="entry name" value="KH DOMAIN CONTAINING RNA BINDING PROTEIN"/>
    <property type="match status" value="1"/>
</dbReference>
<evidence type="ECO:0000256" key="3">
    <source>
        <dbReference type="SAM" id="MobiDB-lite"/>
    </source>
</evidence>
<keyword evidence="2" id="KW-0694">RNA-binding</keyword>
<dbReference type="AlphaFoldDB" id="A0A7S1UBC5"/>
<dbReference type="EMBL" id="HBGJ01033762">
    <property type="protein sequence ID" value="CAD9262983.1"/>
    <property type="molecule type" value="Transcribed_RNA"/>
</dbReference>
<reference evidence="5" key="1">
    <citation type="submission" date="2021-01" db="EMBL/GenBank/DDBJ databases">
        <authorList>
            <person name="Corre E."/>
            <person name="Pelletier E."/>
            <person name="Niang G."/>
            <person name="Scheremetjew M."/>
            <person name="Finn R."/>
            <person name="Kale V."/>
            <person name="Holt S."/>
            <person name="Cochrane G."/>
            <person name="Meng A."/>
            <person name="Brown T."/>
            <person name="Cohen L."/>
        </authorList>
    </citation>
    <scope>NUCLEOTIDE SEQUENCE</scope>
    <source>
        <strain evidence="5">CCMP2877</strain>
    </source>
</reference>
<dbReference type="Gene3D" id="3.30.1370.10">
    <property type="entry name" value="K Homology domain, type 1"/>
    <property type="match status" value="2"/>
</dbReference>
<feature type="domain" description="K Homology" evidence="4">
    <location>
        <begin position="183"/>
        <end position="258"/>
    </location>
</feature>
<feature type="compositionally biased region" description="Low complexity" evidence="3">
    <location>
        <begin position="51"/>
        <end position="64"/>
    </location>
</feature>
<evidence type="ECO:0000313" key="5">
    <source>
        <dbReference type="EMBL" id="CAD9262983.1"/>
    </source>
</evidence>
<feature type="compositionally biased region" description="Acidic residues" evidence="3">
    <location>
        <begin position="411"/>
        <end position="446"/>
    </location>
</feature>
<feature type="region of interest" description="Disordered" evidence="3">
    <location>
        <begin position="391"/>
        <end position="479"/>
    </location>
</feature>
<feature type="region of interest" description="Disordered" evidence="3">
    <location>
        <begin position="283"/>
        <end position="335"/>
    </location>
</feature>
<accession>A0A7S1UBC5</accession>
<feature type="compositionally biased region" description="Low complexity" evidence="3">
    <location>
        <begin position="30"/>
        <end position="43"/>
    </location>
</feature>
<sequence>MYGGGNAPPAQAAPLTQELQALLAQAQAHAQAQLQGQAQHQAHQPPPPPQAQHRAAQQHQAVHQAPHHHAQHQVHQAPRHVAPPPAPSPTSSRGGGGGGPQITVLMLVPDSNSIVGSILGKGGSHIKALTRSSSTNFWMEGAQRGSSGFRIACIKGTLPHCTQCVAGILERIDIAHSYSGGAASDRLELLVPIHLTMRMIGPKGATVKEFRQESGAHIHVHTDNGSSPQLNLDARQVTVAGTTTARLQGLVAIWSFILKQSDIGSEWLGGDIKRLLDQGASNTLPEGAGNGMFGRRSSSSSSSGYARAYAGGRGEEGRKRPRAESMEGDDRAQPNVRVVGNLNLPQSLLELPPTTTVNVVYYSGGRPQICEVPAWLVQGNGREEVDGAEEAKVSAASEEAAVDEPAAGEPAAEEPAAEEPAAEEPAAEEPSADEPAVEEPTSEDPVEPAPPSPMDAEAFPASQASVDEEKASAEGTQTA</sequence>
<feature type="region of interest" description="Disordered" evidence="3">
    <location>
        <begin position="30"/>
        <end position="103"/>
    </location>
</feature>
<dbReference type="InterPro" id="IPR004088">
    <property type="entry name" value="KH_dom_type_1"/>
</dbReference>